<dbReference type="Proteomes" id="UP001064489">
    <property type="component" value="Chromosome 13"/>
</dbReference>
<evidence type="ECO:0000256" key="1">
    <source>
        <dbReference type="SAM" id="MobiDB-lite"/>
    </source>
</evidence>
<evidence type="ECO:0000313" key="4">
    <source>
        <dbReference type="Proteomes" id="UP001064489"/>
    </source>
</evidence>
<dbReference type="GO" id="GO:0005737">
    <property type="term" value="C:cytoplasm"/>
    <property type="evidence" value="ECO:0007669"/>
    <property type="project" value="TreeGrafter"/>
</dbReference>
<dbReference type="Pfam" id="PF10312">
    <property type="entry name" value="Cactin_mid"/>
    <property type="match status" value="1"/>
</dbReference>
<proteinExistence type="predicted"/>
<dbReference type="InterPro" id="IPR018816">
    <property type="entry name" value="Cactin_central"/>
</dbReference>
<feature type="domain" description="Splicing factor cactin central" evidence="2">
    <location>
        <begin position="34"/>
        <end position="125"/>
    </location>
</feature>
<evidence type="ECO:0000259" key="2">
    <source>
        <dbReference type="Pfam" id="PF10312"/>
    </source>
</evidence>
<dbReference type="PANTHER" id="PTHR21737:SF4">
    <property type="entry name" value="SPLICING FACTOR CACTIN"/>
    <property type="match status" value="1"/>
</dbReference>
<organism evidence="3 4">
    <name type="scientific">Acer negundo</name>
    <name type="common">Box elder</name>
    <dbReference type="NCBI Taxonomy" id="4023"/>
    <lineage>
        <taxon>Eukaryota</taxon>
        <taxon>Viridiplantae</taxon>
        <taxon>Streptophyta</taxon>
        <taxon>Embryophyta</taxon>
        <taxon>Tracheophyta</taxon>
        <taxon>Spermatophyta</taxon>
        <taxon>Magnoliopsida</taxon>
        <taxon>eudicotyledons</taxon>
        <taxon>Gunneridae</taxon>
        <taxon>Pentapetalae</taxon>
        <taxon>rosids</taxon>
        <taxon>malvids</taxon>
        <taxon>Sapindales</taxon>
        <taxon>Sapindaceae</taxon>
        <taxon>Hippocastanoideae</taxon>
        <taxon>Acereae</taxon>
        <taxon>Acer</taxon>
    </lineage>
</organism>
<name>A0AAD5JQZ5_ACENE</name>
<dbReference type="EMBL" id="JAJSOW010000002">
    <property type="protein sequence ID" value="KAI9198735.1"/>
    <property type="molecule type" value="Genomic_DNA"/>
</dbReference>
<evidence type="ECO:0000313" key="3">
    <source>
        <dbReference type="EMBL" id="KAI9198735.1"/>
    </source>
</evidence>
<dbReference type="AlphaFoldDB" id="A0AAD5JQZ5"/>
<reference evidence="3 4" key="1">
    <citation type="journal article" date="2022" name="Plant J.">
        <title>Strategies of tolerance reflected in two North American maple genomes.</title>
        <authorList>
            <person name="McEvoy S.L."/>
            <person name="Sezen U.U."/>
            <person name="Trouern-Trend A."/>
            <person name="McMahon S.M."/>
            <person name="Schaberg P.G."/>
            <person name="Yang J."/>
            <person name="Wegrzyn J.L."/>
            <person name="Swenson N.G."/>
        </authorList>
    </citation>
    <scope>NUCLEOTIDE SEQUENCE [LARGE SCALE GENOMIC DNA]</scope>
    <source>
        <strain evidence="3">91603</strain>
    </source>
</reference>
<sequence length="169" mass="19669">MAVLARERARAKFQDWEKKDKEFDFNQSNSGPTPTHVNYWKALKVVCDWELDRAKVCGQEMGLHSSIEDDVMRLLQGKTHSELEALQTNFACVLVRQRWLSTFGVAILNKQLHIYKAKACLKEVHAKLMLQHLQCRPEQPETQEAKEEEKEDDESFSPQLLKMKKLLTL</sequence>
<dbReference type="GO" id="GO:0005681">
    <property type="term" value="C:spliceosomal complex"/>
    <property type="evidence" value="ECO:0007669"/>
    <property type="project" value="TreeGrafter"/>
</dbReference>
<dbReference type="GO" id="GO:0045292">
    <property type="term" value="P:mRNA cis splicing, via spliceosome"/>
    <property type="evidence" value="ECO:0007669"/>
    <property type="project" value="TreeGrafter"/>
</dbReference>
<dbReference type="PANTHER" id="PTHR21737">
    <property type="entry name" value="POLYGLUTAMINE BINDING PROTEIN 1/MARVEL MEMBRANE-ASSOCIATING DOMAIN CONTAINING 3"/>
    <property type="match status" value="1"/>
</dbReference>
<feature type="region of interest" description="Disordered" evidence="1">
    <location>
        <begin position="138"/>
        <end position="157"/>
    </location>
</feature>
<comment type="caution">
    <text evidence="3">The sequence shown here is derived from an EMBL/GenBank/DDBJ whole genome shotgun (WGS) entry which is preliminary data.</text>
</comment>
<accession>A0AAD5JQZ5</accession>
<keyword evidence="4" id="KW-1185">Reference proteome</keyword>
<protein>
    <recommendedName>
        <fullName evidence="2">Splicing factor cactin central domain-containing protein</fullName>
    </recommendedName>
</protein>
<gene>
    <name evidence="3" type="ORF">LWI28_021352</name>
</gene>